<dbReference type="HOGENOM" id="CLU_2133362_0_0_1"/>
<evidence type="ECO:0000313" key="4">
    <source>
        <dbReference type="Proteomes" id="UP000027238"/>
    </source>
</evidence>
<protein>
    <recommendedName>
        <fullName evidence="2">DNA2/NAM7 helicase helicase domain-containing protein</fullName>
    </recommendedName>
</protein>
<feature type="region of interest" description="Disordered" evidence="1">
    <location>
        <begin position="1"/>
        <end position="70"/>
    </location>
</feature>
<evidence type="ECO:0000259" key="2">
    <source>
        <dbReference type="Pfam" id="PF13086"/>
    </source>
</evidence>
<organism evidence="3 4">
    <name type="scientific">Colletotrichum sublineola</name>
    <name type="common">Sorghum anthracnose fungus</name>
    <dbReference type="NCBI Taxonomy" id="1173701"/>
    <lineage>
        <taxon>Eukaryota</taxon>
        <taxon>Fungi</taxon>
        <taxon>Dikarya</taxon>
        <taxon>Ascomycota</taxon>
        <taxon>Pezizomycotina</taxon>
        <taxon>Sordariomycetes</taxon>
        <taxon>Hypocreomycetidae</taxon>
        <taxon>Glomerellales</taxon>
        <taxon>Glomerellaceae</taxon>
        <taxon>Colletotrichum</taxon>
        <taxon>Colletotrichum graminicola species complex</taxon>
    </lineage>
</organism>
<accession>A0A066XLJ1</accession>
<dbReference type="OrthoDB" id="6513042at2759"/>
<dbReference type="Proteomes" id="UP000027238">
    <property type="component" value="Unassembled WGS sequence"/>
</dbReference>
<dbReference type="AlphaFoldDB" id="A0A066XLJ1"/>
<dbReference type="EMBL" id="JMSE01000880">
    <property type="protein sequence ID" value="KDN66890.1"/>
    <property type="molecule type" value="Genomic_DNA"/>
</dbReference>
<feature type="domain" description="DNA2/NAM7 helicase helicase" evidence="2">
    <location>
        <begin position="72"/>
        <end position="95"/>
    </location>
</feature>
<dbReference type="InterPro" id="IPR027417">
    <property type="entry name" value="P-loop_NTPase"/>
</dbReference>
<evidence type="ECO:0000313" key="3">
    <source>
        <dbReference type="EMBL" id="KDN66890.1"/>
    </source>
</evidence>
<dbReference type="GO" id="GO:0004386">
    <property type="term" value="F:helicase activity"/>
    <property type="evidence" value="ECO:0007669"/>
    <property type="project" value="InterPro"/>
</dbReference>
<name>A0A066XLJ1_COLSU</name>
<dbReference type="Pfam" id="PF13086">
    <property type="entry name" value="AAA_11"/>
    <property type="match status" value="1"/>
</dbReference>
<feature type="compositionally biased region" description="Polar residues" evidence="1">
    <location>
        <begin position="10"/>
        <end position="30"/>
    </location>
</feature>
<gene>
    <name evidence="3" type="ORF">CSUB01_12563</name>
</gene>
<keyword evidence="4" id="KW-1185">Reference proteome</keyword>
<dbReference type="InterPro" id="IPR041677">
    <property type="entry name" value="DNA2/NAM7_AAA_11"/>
</dbReference>
<proteinExistence type="predicted"/>
<evidence type="ECO:0000256" key="1">
    <source>
        <dbReference type="SAM" id="MobiDB-lite"/>
    </source>
</evidence>
<sequence length="113" mass="12789">MFSPLENDDGQLSTHKPMSEAQYNNQLSDSSKPEDEQTVTQGIQQRSNRDPDDEERWQRVQSRSRSDRAHALAIPLTKGCRKAVLVGDHVQLRPTAGQLAPSLDFDISLFERL</sequence>
<comment type="caution">
    <text evidence="3">The sequence shown here is derived from an EMBL/GenBank/DDBJ whole genome shotgun (WGS) entry which is preliminary data.</text>
</comment>
<reference evidence="4" key="1">
    <citation type="journal article" date="2014" name="Genome Announc.">
        <title>Draft genome sequence of Colletotrichum sublineola, a destructive pathogen of cultivated sorghum.</title>
        <authorList>
            <person name="Baroncelli R."/>
            <person name="Sanz-Martin J.M."/>
            <person name="Rech G.E."/>
            <person name="Sukno S.A."/>
            <person name="Thon M.R."/>
        </authorList>
    </citation>
    <scope>NUCLEOTIDE SEQUENCE [LARGE SCALE GENOMIC DNA]</scope>
    <source>
        <strain evidence="4">TX430BB</strain>
    </source>
</reference>
<dbReference type="Gene3D" id="3.40.50.300">
    <property type="entry name" value="P-loop containing nucleotide triphosphate hydrolases"/>
    <property type="match status" value="1"/>
</dbReference>